<protein>
    <submittedName>
        <fullName evidence="2">Uncharacterized protein</fullName>
    </submittedName>
</protein>
<sequence length="236" mass="25747">MRVKFRHPRSQDSYWWRCDPTATFAECKAAADKIVSSNYPNEPYDTDCFKRDHDKLLWDGRYGARRYGGDVWDPEKVTIGQVYREGDEIVCVQHLHKQWHVTCNDLSEARDARRKAHLAKLGQEMRDEIIAQAAKQVEDPANKYYHGKQGALVKESTGLEGLDLGFRDRRAREAKAAKSSTKSSTMGGSAKSAAAATAKSKSAGSAGVDAKAKTMSATGKSTKSSAATSGGAKAAA</sequence>
<reference evidence="2 3" key="1">
    <citation type="journal article" date="2009" name="Science">
        <title>Green evolution and dynamic adaptations revealed by genomes of the marine picoeukaryotes Micromonas.</title>
        <authorList>
            <person name="Worden A.Z."/>
            <person name="Lee J.H."/>
            <person name="Mock T."/>
            <person name="Rouze P."/>
            <person name="Simmons M.P."/>
            <person name="Aerts A.L."/>
            <person name="Allen A.E."/>
            <person name="Cuvelier M.L."/>
            <person name="Derelle E."/>
            <person name="Everett M.V."/>
            <person name="Foulon E."/>
            <person name="Grimwood J."/>
            <person name="Gundlach H."/>
            <person name="Henrissat B."/>
            <person name="Napoli C."/>
            <person name="McDonald S.M."/>
            <person name="Parker M.S."/>
            <person name="Rombauts S."/>
            <person name="Salamov A."/>
            <person name="Von Dassow P."/>
            <person name="Badger J.H."/>
            <person name="Coutinho P.M."/>
            <person name="Demir E."/>
            <person name="Dubchak I."/>
            <person name="Gentemann C."/>
            <person name="Eikrem W."/>
            <person name="Gready J.E."/>
            <person name="John U."/>
            <person name="Lanier W."/>
            <person name="Lindquist E.A."/>
            <person name="Lucas S."/>
            <person name="Mayer K.F."/>
            <person name="Moreau H."/>
            <person name="Not F."/>
            <person name="Otillar R."/>
            <person name="Panaud O."/>
            <person name="Pangilinan J."/>
            <person name="Paulsen I."/>
            <person name="Piegu B."/>
            <person name="Poliakov A."/>
            <person name="Robbens S."/>
            <person name="Schmutz J."/>
            <person name="Toulza E."/>
            <person name="Wyss T."/>
            <person name="Zelensky A."/>
            <person name="Zhou K."/>
            <person name="Armbrust E.V."/>
            <person name="Bhattacharya D."/>
            <person name="Goodenough U.W."/>
            <person name="Van de Peer Y."/>
            <person name="Grigoriev I.V."/>
        </authorList>
    </citation>
    <scope>NUCLEOTIDE SEQUENCE [LARGE SCALE GENOMIC DNA]</scope>
    <source>
        <strain evidence="3">RCC299 / NOUM17</strain>
    </source>
</reference>
<dbReference type="AlphaFoldDB" id="C1EG94"/>
<dbReference type="KEGG" id="mis:MICPUN_63559"/>
<dbReference type="OMA" id="KFRHPRS"/>
<gene>
    <name evidence="2" type="ORF">MICPUN_63559</name>
</gene>
<accession>C1EG94</accession>
<name>C1EG94_MICCC</name>
<dbReference type="Proteomes" id="UP000002009">
    <property type="component" value="Chromosome 13"/>
</dbReference>
<keyword evidence="3" id="KW-1185">Reference proteome</keyword>
<evidence type="ECO:0000313" key="2">
    <source>
        <dbReference type="EMBL" id="ACO66983.1"/>
    </source>
</evidence>
<dbReference type="EMBL" id="CP001331">
    <property type="protein sequence ID" value="ACO66983.1"/>
    <property type="molecule type" value="Genomic_DNA"/>
</dbReference>
<feature type="compositionally biased region" description="Low complexity" evidence="1">
    <location>
        <begin position="177"/>
        <end position="236"/>
    </location>
</feature>
<dbReference type="OrthoDB" id="10563666at2759"/>
<dbReference type="InParanoid" id="C1EG94"/>
<proteinExistence type="predicted"/>
<organism evidence="2 3">
    <name type="scientific">Micromonas commoda (strain RCC299 / NOUM17 / CCMP2709)</name>
    <name type="common">Picoplanktonic green alga</name>
    <dbReference type="NCBI Taxonomy" id="296587"/>
    <lineage>
        <taxon>Eukaryota</taxon>
        <taxon>Viridiplantae</taxon>
        <taxon>Chlorophyta</taxon>
        <taxon>Mamiellophyceae</taxon>
        <taxon>Mamiellales</taxon>
        <taxon>Mamiellaceae</taxon>
        <taxon>Micromonas</taxon>
    </lineage>
</organism>
<dbReference type="RefSeq" id="XP_002505725.1">
    <property type="nucleotide sequence ID" value="XM_002505679.1"/>
</dbReference>
<evidence type="ECO:0000256" key="1">
    <source>
        <dbReference type="SAM" id="MobiDB-lite"/>
    </source>
</evidence>
<dbReference type="GeneID" id="8248654"/>
<evidence type="ECO:0000313" key="3">
    <source>
        <dbReference type="Proteomes" id="UP000002009"/>
    </source>
</evidence>
<feature type="region of interest" description="Disordered" evidence="1">
    <location>
        <begin position="173"/>
        <end position="236"/>
    </location>
</feature>